<organism evidence="2 3">
    <name type="scientific">Solanum verrucosum</name>
    <dbReference type="NCBI Taxonomy" id="315347"/>
    <lineage>
        <taxon>Eukaryota</taxon>
        <taxon>Viridiplantae</taxon>
        <taxon>Streptophyta</taxon>
        <taxon>Embryophyta</taxon>
        <taxon>Tracheophyta</taxon>
        <taxon>Spermatophyta</taxon>
        <taxon>Magnoliopsida</taxon>
        <taxon>eudicotyledons</taxon>
        <taxon>Gunneridae</taxon>
        <taxon>Pentapetalae</taxon>
        <taxon>asterids</taxon>
        <taxon>lamiids</taxon>
        <taxon>Solanales</taxon>
        <taxon>Solanaceae</taxon>
        <taxon>Solanoideae</taxon>
        <taxon>Solaneae</taxon>
        <taxon>Solanum</taxon>
    </lineage>
</organism>
<feature type="region of interest" description="Disordered" evidence="1">
    <location>
        <begin position="122"/>
        <end position="150"/>
    </location>
</feature>
<evidence type="ECO:0008006" key="4">
    <source>
        <dbReference type="Google" id="ProtNLM"/>
    </source>
</evidence>
<dbReference type="AlphaFoldDB" id="A0AAF0PM04"/>
<keyword evidence="3" id="KW-1185">Reference proteome</keyword>
<dbReference type="Proteomes" id="UP001234989">
    <property type="component" value="Chromosome 1"/>
</dbReference>
<protein>
    <recommendedName>
        <fullName evidence="4">Transposase</fullName>
    </recommendedName>
</protein>
<evidence type="ECO:0000313" key="2">
    <source>
        <dbReference type="EMBL" id="WMV07393.1"/>
    </source>
</evidence>
<evidence type="ECO:0000256" key="1">
    <source>
        <dbReference type="SAM" id="MobiDB-lite"/>
    </source>
</evidence>
<sequence>MIEPDGSSWHLTKDAARAFKNYVRRLYTRAYHSWSEIPNSIRQTMFNEFKNEFHRYVAENVNSLVEMTPELSTQIWKEKVVGGTHKGRFYGLGSQNDSEWRRVAEQRSMTETIQQIKEQVMNLAHRPTTSAPEDTDDDSDDEDDYVVPTP</sequence>
<dbReference type="EMBL" id="CP133612">
    <property type="protein sequence ID" value="WMV07393.1"/>
    <property type="molecule type" value="Genomic_DNA"/>
</dbReference>
<name>A0AAF0PM04_SOLVR</name>
<proteinExistence type="predicted"/>
<gene>
    <name evidence="2" type="ORF">MTR67_000778</name>
</gene>
<accession>A0AAF0PM04</accession>
<feature type="compositionally biased region" description="Acidic residues" evidence="1">
    <location>
        <begin position="133"/>
        <end position="150"/>
    </location>
</feature>
<reference evidence="2" key="1">
    <citation type="submission" date="2023-08" db="EMBL/GenBank/DDBJ databases">
        <title>A de novo genome assembly of Solanum verrucosum Schlechtendal, a Mexican diploid species geographically isolated from the other diploid A-genome species in potato relatives.</title>
        <authorList>
            <person name="Hosaka K."/>
        </authorList>
    </citation>
    <scope>NUCLEOTIDE SEQUENCE</scope>
    <source>
        <tissue evidence="2">Young leaves</tissue>
    </source>
</reference>
<evidence type="ECO:0000313" key="3">
    <source>
        <dbReference type="Proteomes" id="UP001234989"/>
    </source>
</evidence>